<evidence type="ECO:0000259" key="2">
    <source>
        <dbReference type="Pfam" id="PF14230"/>
    </source>
</evidence>
<dbReference type="Proteomes" id="UP000306740">
    <property type="component" value="Unassembled WGS sequence"/>
</dbReference>
<organism evidence="3 5">
    <name type="scientific">Mumia zhuanghuii</name>
    <dbReference type="NCBI Taxonomy" id="2585211"/>
    <lineage>
        <taxon>Bacteria</taxon>
        <taxon>Bacillati</taxon>
        <taxon>Actinomycetota</taxon>
        <taxon>Actinomycetes</taxon>
        <taxon>Propionibacteriales</taxon>
        <taxon>Nocardioidaceae</taxon>
        <taxon>Mumia</taxon>
    </lineage>
</organism>
<name>A0A5C4MN92_9ACTN</name>
<gene>
    <name evidence="4" type="ORF">FHE65_08485</name>
    <name evidence="3" type="ORF">FHE65_17200</name>
</gene>
<evidence type="ECO:0000313" key="4">
    <source>
        <dbReference type="EMBL" id="TNC47938.1"/>
    </source>
</evidence>
<feature type="chain" id="PRO_5038242840" evidence="1">
    <location>
        <begin position="20"/>
        <end position="104"/>
    </location>
</feature>
<keyword evidence="1" id="KW-0732">Signal</keyword>
<dbReference type="AlphaFoldDB" id="A0A5C4MN92"/>
<evidence type="ECO:0000313" key="3">
    <source>
        <dbReference type="EMBL" id="TNC44121.1"/>
    </source>
</evidence>
<evidence type="ECO:0000256" key="1">
    <source>
        <dbReference type="SAM" id="SignalP"/>
    </source>
</evidence>
<protein>
    <submittedName>
        <fullName evidence="3">DUF4333 domain-containing protein</fullName>
    </submittedName>
</protein>
<dbReference type="Pfam" id="PF14230">
    <property type="entry name" value="DUF4333"/>
    <property type="match status" value="1"/>
</dbReference>
<reference evidence="3 5" key="1">
    <citation type="submission" date="2019-05" db="EMBL/GenBank/DDBJ databases">
        <title>Mumia sp. nov., isolated from the intestinal contents of plateau pika (Ochotona curzoniae) in the Qinghai-Tibet plateau of China.</title>
        <authorList>
            <person name="Tian Z."/>
        </authorList>
    </citation>
    <scope>NUCLEOTIDE SEQUENCE [LARGE SCALE GENOMIC DNA]</scope>
    <source>
        <strain evidence="5">527</strain>
        <strain evidence="3">Z527</strain>
    </source>
</reference>
<feature type="domain" description="DUF4333" evidence="2">
    <location>
        <begin position="16"/>
        <end position="86"/>
    </location>
</feature>
<dbReference type="RefSeq" id="WP_228551625.1">
    <property type="nucleotide sequence ID" value="NZ_VDFR01000040.1"/>
</dbReference>
<proteinExistence type="predicted"/>
<dbReference type="EMBL" id="VDFR01000040">
    <property type="protein sequence ID" value="TNC47938.1"/>
    <property type="molecule type" value="Genomic_DNA"/>
</dbReference>
<dbReference type="InterPro" id="IPR025637">
    <property type="entry name" value="DUF4333"/>
</dbReference>
<accession>A0A5C4MN92</accession>
<dbReference type="PROSITE" id="PS51257">
    <property type="entry name" value="PROKAR_LIPOPROTEIN"/>
    <property type="match status" value="1"/>
</dbReference>
<dbReference type="EMBL" id="VDFR01000076">
    <property type="protein sequence ID" value="TNC44121.1"/>
    <property type="molecule type" value="Genomic_DNA"/>
</dbReference>
<comment type="caution">
    <text evidence="3">The sequence shown here is derived from an EMBL/GenBank/DDBJ whole genome shotgun (WGS) entry which is preliminary data.</text>
</comment>
<feature type="signal peptide" evidence="1">
    <location>
        <begin position="1"/>
        <end position="19"/>
    </location>
</feature>
<sequence>MSNSVRAAAACFAALPLLAACGSDPMDTAEVEHQIKAGYERQIEGSTVESVTCPDNLKREPGVTATCRLTLSTGVSGTVDIAVRKDKKIEWKVAGGLRRPAKKD</sequence>
<evidence type="ECO:0000313" key="5">
    <source>
        <dbReference type="Proteomes" id="UP000306740"/>
    </source>
</evidence>